<name>A0ABZ3IKX8_9FIRM</name>
<dbReference type="Pfam" id="PF12706">
    <property type="entry name" value="Lactamase_B_2"/>
    <property type="match status" value="1"/>
</dbReference>
<dbReference type="InterPro" id="IPR001279">
    <property type="entry name" value="Metallo-B-lactamas"/>
</dbReference>
<sequence length="262" mass="29880">MSIEIKVLSNAGLIFKSPQTTLLVDGLFGGREPLDPFNESWIFEEMSDTLQQTIINGGTGFDHIDCLLFTHCHSDHYNSGLVGECIKQNKVHHLVLPNDNKRGNFSVLMPLCQDYYTNVMLMATSLGVKQTISINDMKISYFKTVHLASRYTNVPHYSFIISVGEKNFYIAGDTDHSAEYHKNILNNLKIDVGFFNILHFNKKDGRELINTINPRKTVMYHLPFLDEGNTDFREIANKTIKRYGSTLPPCTILSHELEQIEF</sequence>
<evidence type="ECO:0000313" key="2">
    <source>
        <dbReference type="EMBL" id="XFO66255.1"/>
    </source>
</evidence>
<reference evidence="2" key="1">
    <citation type="submission" date="2024-05" db="EMBL/GenBank/DDBJ databases">
        <title>Isolation and characterization of Sporomusa carbonis sp. nov., a carboxydotrophic hydrogenogen in the genus of Sporomusa isolated from a charcoal burning pile.</title>
        <authorList>
            <person name="Boeer T."/>
            <person name="Rosenbaum F."/>
            <person name="Eysell L."/>
            <person name="Mueller V."/>
            <person name="Daniel R."/>
            <person name="Poehlein A."/>
        </authorList>
    </citation>
    <scope>NUCLEOTIDE SEQUENCE [LARGE SCALE GENOMIC DNA]</scope>
    <source>
        <strain evidence="2">DSM 10669</strain>
    </source>
</reference>
<dbReference type="InterPro" id="IPR050114">
    <property type="entry name" value="UPF0173_UPF0282_UlaG_hydrolase"/>
</dbReference>
<evidence type="ECO:0000313" key="3">
    <source>
        <dbReference type="Proteomes" id="UP000216752"/>
    </source>
</evidence>
<accession>A0ABZ3IKX8</accession>
<feature type="domain" description="Metallo-beta-lactamase" evidence="1">
    <location>
        <begin position="57"/>
        <end position="221"/>
    </location>
</feature>
<dbReference type="EMBL" id="CP155573">
    <property type="protein sequence ID" value="XFO66255.1"/>
    <property type="molecule type" value="Genomic_DNA"/>
</dbReference>
<organism evidence="2 3">
    <name type="scientific">Sporomusa silvacetica DSM 10669</name>
    <dbReference type="NCBI Taxonomy" id="1123289"/>
    <lineage>
        <taxon>Bacteria</taxon>
        <taxon>Bacillati</taxon>
        <taxon>Bacillota</taxon>
        <taxon>Negativicutes</taxon>
        <taxon>Selenomonadales</taxon>
        <taxon>Sporomusaceae</taxon>
        <taxon>Sporomusa</taxon>
    </lineage>
</organism>
<protein>
    <recommendedName>
        <fullName evidence="1">Metallo-beta-lactamase domain-containing protein</fullName>
    </recommendedName>
</protein>
<dbReference type="InterPro" id="IPR036866">
    <property type="entry name" value="RibonucZ/Hydroxyglut_hydro"/>
</dbReference>
<dbReference type="PANTHER" id="PTHR43546">
    <property type="entry name" value="UPF0173 METAL-DEPENDENT HYDROLASE MJ1163-RELATED"/>
    <property type="match status" value="1"/>
</dbReference>
<dbReference type="SUPFAM" id="SSF56281">
    <property type="entry name" value="Metallo-hydrolase/oxidoreductase"/>
    <property type="match status" value="1"/>
</dbReference>
<keyword evidence="3" id="KW-1185">Reference proteome</keyword>
<dbReference type="RefSeq" id="WP_094607516.1">
    <property type="nucleotide sequence ID" value="NZ_CP155573.1"/>
</dbReference>
<gene>
    <name evidence="2" type="ORF">SPSIL_024050</name>
</gene>
<proteinExistence type="predicted"/>
<dbReference type="Gene3D" id="3.60.15.10">
    <property type="entry name" value="Ribonuclease Z/Hydroxyacylglutathione hydrolase-like"/>
    <property type="match status" value="1"/>
</dbReference>
<dbReference type="Proteomes" id="UP000216752">
    <property type="component" value="Chromosome"/>
</dbReference>
<evidence type="ECO:0000259" key="1">
    <source>
        <dbReference type="Pfam" id="PF12706"/>
    </source>
</evidence>